<dbReference type="InParanoid" id="A0A409X731"/>
<sequence>MAFATTSPFAPLKVVAIVIQVMEFLYQFIDEIEYLWKTFTSAVDVLEGVQFSSRHSSNITKLLGSDTDDAWVFELEKADMCYQVLIEVYWGLRKGGPVNQATGVTDTR</sequence>
<dbReference type="EMBL" id="NHYE01004045">
    <property type="protein sequence ID" value="PPQ86537.1"/>
    <property type="molecule type" value="Genomic_DNA"/>
</dbReference>
<gene>
    <name evidence="1" type="ORF">CVT26_015430</name>
</gene>
<protein>
    <submittedName>
        <fullName evidence="1">Uncharacterized protein</fullName>
    </submittedName>
</protein>
<dbReference type="Proteomes" id="UP000284706">
    <property type="component" value="Unassembled WGS sequence"/>
</dbReference>
<keyword evidence="2" id="KW-1185">Reference proteome</keyword>
<evidence type="ECO:0000313" key="2">
    <source>
        <dbReference type="Proteomes" id="UP000284706"/>
    </source>
</evidence>
<dbReference type="AlphaFoldDB" id="A0A409X731"/>
<proteinExistence type="predicted"/>
<dbReference type="OrthoDB" id="2637653at2759"/>
<evidence type="ECO:0000313" key="1">
    <source>
        <dbReference type="EMBL" id="PPQ86537.1"/>
    </source>
</evidence>
<name>A0A409X731_9AGAR</name>
<accession>A0A409X731</accession>
<reference evidence="1 2" key="1">
    <citation type="journal article" date="2018" name="Evol. Lett.">
        <title>Horizontal gene cluster transfer increased hallucinogenic mushroom diversity.</title>
        <authorList>
            <person name="Reynolds H.T."/>
            <person name="Vijayakumar V."/>
            <person name="Gluck-Thaler E."/>
            <person name="Korotkin H.B."/>
            <person name="Matheny P.B."/>
            <person name="Slot J.C."/>
        </authorList>
    </citation>
    <scope>NUCLEOTIDE SEQUENCE [LARGE SCALE GENOMIC DNA]</scope>
    <source>
        <strain evidence="1 2">SRW20</strain>
    </source>
</reference>
<comment type="caution">
    <text evidence="1">The sequence shown here is derived from an EMBL/GenBank/DDBJ whole genome shotgun (WGS) entry which is preliminary data.</text>
</comment>
<organism evidence="1 2">
    <name type="scientific">Gymnopilus dilepis</name>
    <dbReference type="NCBI Taxonomy" id="231916"/>
    <lineage>
        <taxon>Eukaryota</taxon>
        <taxon>Fungi</taxon>
        <taxon>Dikarya</taxon>
        <taxon>Basidiomycota</taxon>
        <taxon>Agaricomycotina</taxon>
        <taxon>Agaricomycetes</taxon>
        <taxon>Agaricomycetidae</taxon>
        <taxon>Agaricales</taxon>
        <taxon>Agaricineae</taxon>
        <taxon>Hymenogastraceae</taxon>
        <taxon>Gymnopilus</taxon>
    </lineage>
</organism>